<name>A0ABY1ZR65_9GAMM</name>
<dbReference type="EMBL" id="SJDL01000004">
    <property type="protein sequence ID" value="TBW58535.1"/>
    <property type="molecule type" value="Genomic_DNA"/>
</dbReference>
<proteinExistence type="predicted"/>
<comment type="caution">
    <text evidence="1">The sequence shown here is derived from an EMBL/GenBank/DDBJ whole genome shotgun (WGS) entry which is preliminary data.</text>
</comment>
<accession>A0ABY1ZR65</accession>
<dbReference type="RefSeq" id="WP_131479246.1">
    <property type="nucleotide sequence ID" value="NZ_SJDL01000004.1"/>
</dbReference>
<organism evidence="1 2">
    <name type="scientific">Marinobacter halodurans</name>
    <dbReference type="NCBI Taxonomy" id="2528979"/>
    <lineage>
        <taxon>Bacteria</taxon>
        <taxon>Pseudomonadati</taxon>
        <taxon>Pseudomonadota</taxon>
        <taxon>Gammaproteobacteria</taxon>
        <taxon>Pseudomonadales</taxon>
        <taxon>Marinobacteraceae</taxon>
        <taxon>Marinobacter</taxon>
    </lineage>
</organism>
<gene>
    <name evidence="1" type="ORF">EZI54_03895</name>
</gene>
<protein>
    <recommendedName>
        <fullName evidence="3">HNH endonuclease</fullName>
    </recommendedName>
</protein>
<reference evidence="1 2" key="1">
    <citation type="submission" date="2019-02" db="EMBL/GenBank/DDBJ databases">
        <title>Marinobacter halodurans sp. nov., a marine bacterium isolated from sea tidal flat.</title>
        <authorList>
            <person name="Yoo Y."/>
            <person name="Lee D.W."/>
            <person name="Kim B.S."/>
            <person name="Kim J.-J."/>
        </authorList>
    </citation>
    <scope>NUCLEOTIDE SEQUENCE [LARGE SCALE GENOMIC DNA]</scope>
    <source>
        <strain evidence="1 2">YJ-S3-2</strain>
    </source>
</reference>
<evidence type="ECO:0000313" key="2">
    <source>
        <dbReference type="Proteomes" id="UP000313645"/>
    </source>
</evidence>
<sequence length="102" mass="11791">MPIRPEMKERYPADWKARSRFVRFYRARNRCEWCGAENGQPHPVTGSKVVLTAAHVFDHRPEAASLLNLAALCQRCHNRHDATMRRVNAAARRHQGQMEIAL</sequence>
<evidence type="ECO:0000313" key="1">
    <source>
        <dbReference type="EMBL" id="TBW58535.1"/>
    </source>
</evidence>
<keyword evidence="2" id="KW-1185">Reference proteome</keyword>
<evidence type="ECO:0008006" key="3">
    <source>
        <dbReference type="Google" id="ProtNLM"/>
    </source>
</evidence>
<dbReference type="Proteomes" id="UP000313645">
    <property type="component" value="Unassembled WGS sequence"/>
</dbReference>
<dbReference type="Gene3D" id="1.10.30.50">
    <property type="match status" value="1"/>
</dbReference>